<protein>
    <submittedName>
        <fullName evidence="1">Uncharacterized protein</fullName>
    </submittedName>
</protein>
<comment type="caution">
    <text evidence="1">The sequence shown here is derived from an EMBL/GenBank/DDBJ whole genome shotgun (WGS) entry which is preliminary data.</text>
</comment>
<dbReference type="Gene3D" id="2.130.10.10">
    <property type="entry name" value="YVTN repeat-like/Quinoprotein amine dehydrogenase"/>
    <property type="match status" value="1"/>
</dbReference>
<dbReference type="InterPro" id="IPR015943">
    <property type="entry name" value="WD40/YVTN_repeat-like_dom_sf"/>
</dbReference>
<name>A0ABV6DPA2_9BACL</name>
<organism evidence="1 2">
    <name type="scientific">Paenibacillus chartarius</name>
    <dbReference type="NCBI Taxonomy" id="747481"/>
    <lineage>
        <taxon>Bacteria</taxon>
        <taxon>Bacillati</taxon>
        <taxon>Bacillota</taxon>
        <taxon>Bacilli</taxon>
        <taxon>Bacillales</taxon>
        <taxon>Paenibacillaceae</taxon>
        <taxon>Paenibacillus</taxon>
    </lineage>
</organism>
<evidence type="ECO:0000313" key="1">
    <source>
        <dbReference type="EMBL" id="MFC0214478.1"/>
    </source>
</evidence>
<evidence type="ECO:0000313" key="2">
    <source>
        <dbReference type="Proteomes" id="UP001589776"/>
    </source>
</evidence>
<proteinExistence type="predicted"/>
<dbReference type="EMBL" id="JBHLWN010000074">
    <property type="protein sequence ID" value="MFC0214478.1"/>
    <property type="molecule type" value="Genomic_DNA"/>
</dbReference>
<keyword evidence="2" id="KW-1185">Reference proteome</keyword>
<accession>A0ABV6DPA2</accession>
<gene>
    <name evidence="1" type="ORF">ACFFK0_18770</name>
</gene>
<dbReference type="Proteomes" id="UP001589776">
    <property type="component" value="Unassembled WGS sequence"/>
</dbReference>
<sequence length="269" mass="30149">MKPNLVPTENSFPTLCSSIVVYKDSTQIVSVLGGDVFLRRAAGDWQKATAGLPHQTFVNRLKLDGDRLFACTNKGLFLFDRDTWRSTDVNVPCYTYTSAHGYCFAATEYGIWCGAARTWAKTDISDQTVYDVMFCSQFIFFGHPHGISMYDRYTDQWAHFAVEHGVTSLAMKCGIVLGTTSRGELVQSDGHGGFQTVGLKHMFIYSLIRKGIALFACTDRGLFQIRLFQGRVTLFSIQVGYPVTDVDLIEDEIVMATLFQGIQSKKMIY</sequence>
<reference evidence="1 2" key="1">
    <citation type="submission" date="2024-09" db="EMBL/GenBank/DDBJ databases">
        <authorList>
            <person name="Sun Q."/>
            <person name="Mori K."/>
        </authorList>
    </citation>
    <scope>NUCLEOTIDE SEQUENCE [LARGE SCALE GENOMIC DNA]</scope>
    <source>
        <strain evidence="1 2">CCM 7759</strain>
    </source>
</reference>
<dbReference type="RefSeq" id="WP_377471850.1">
    <property type="nucleotide sequence ID" value="NZ_JBHLWN010000074.1"/>
</dbReference>